<dbReference type="PANTHER" id="PTHR43081:SF1">
    <property type="entry name" value="ADENYLATE CYCLASE, TERMINAL-DIFFERENTIATION SPECIFIC"/>
    <property type="match status" value="1"/>
</dbReference>
<feature type="region of interest" description="Disordered" evidence="2">
    <location>
        <begin position="975"/>
        <end position="1043"/>
    </location>
</feature>
<evidence type="ECO:0000256" key="3">
    <source>
        <dbReference type="SAM" id="Phobius"/>
    </source>
</evidence>
<dbReference type="InterPro" id="IPR032675">
    <property type="entry name" value="LRR_dom_sf"/>
</dbReference>
<keyword evidence="3" id="KW-0472">Membrane</keyword>
<keyword evidence="3" id="KW-0812">Transmembrane</keyword>
<feature type="compositionally biased region" description="Polar residues" evidence="2">
    <location>
        <begin position="558"/>
        <end position="571"/>
    </location>
</feature>
<gene>
    <name evidence="5" type="ORF">WJX74_006906</name>
</gene>
<feature type="region of interest" description="Disordered" evidence="2">
    <location>
        <begin position="527"/>
        <end position="546"/>
    </location>
</feature>
<feature type="region of interest" description="Disordered" evidence="2">
    <location>
        <begin position="558"/>
        <end position="580"/>
    </location>
</feature>
<feature type="region of interest" description="Disordered" evidence="2">
    <location>
        <begin position="1503"/>
        <end position="1522"/>
    </location>
</feature>
<dbReference type="PANTHER" id="PTHR43081">
    <property type="entry name" value="ADENYLATE CYCLASE, TERMINAL-DIFFERENTIATION SPECIFIC-RELATED"/>
    <property type="match status" value="1"/>
</dbReference>
<evidence type="ECO:0000256" key="2">
    <source>
        <dbReference type="SAM" id="MobiDB-lite"/>
    </source>
</evidence>
<dbReference type="GO" id="GO:0005930">
    <property type="term" value="C:axoneme"/>
    <property type="evidence" value="ECO:0007669"/>
    <property type="project" value="UniProtKB-SubCell"/>
</dbReference>
<feature type="compositionally biased region" description="Polar residues" evidence="2">
    <location>
        <begin position="1283"/>
        <end position="1300"/>
    </location>
</feature>
<feature type="region of interest" description="Disordered" evidence="2">
    <location>
        <begin position="1698"/>
        <end position="1726"/>
    </location>
</feature>
<dbReference type="EMBL" id="JALJOS010000004">
    <property type="protein sequence ID" value="KAK9840285.1"/>
    <property type="molecule type" value="Genomic_DNA"/>
</dbReference>
<evidence type="ECO:0000256" key="1">
    <source>
        <dbReference type="ARBA" id="ARBA00004430"/>
    </source>
</evidence>
<dbReference type="PROSITE" id="PS50125">
    <property type="entry name" value="GUANYLATE_CYCLASE_2"/>
    <property type="match status" value="1"/>
</dbReference>
<dbReference type="SUPFAM" id="SSF55073">
    <property type="entry name" value="Nucleotide cyclase"/>
    <property type="match status" value="2"/>
</dbReference>
<keyword evidence="6" id="KW-1185">Reference proteome</keyword>
<protein>
    <recommendedName>
        <fullName evidence="4">Guanylate cyclase domain-containing protein</fullName>
    </recommendedName>
</protein>
<proteinExistence type="predicted"/>
<evidence type="ECO:0000313" key="6">
    <source>
        <dbReference type="Proteomes" id="UP001438707"/>
    </source>
</evidence>
<dbReference type="Proteomes" id="UP001438707">
    <property type="component" value="Unassembled WGS sequence"/>
</dbReference>
<name>A0AAW1S1S8_9CHLO</name>
<dbReference type="Pfam" id="PF00211">
    <property type="entry name" value="Guanylate_cyc"/>
    <property type="match status" value="1"/>
</dbReference>
<comment type="subcellular location">
    <subcellularLocation>
        <location evidence="1">Cytoplasm</location>
        <location evidence="1">Cytoskeleton</location>
        <location evidence="1">Cilium axoneme</location>
    </subcellularLocation>
</comment>
<feature type="region of interest" description="Disordered" evidence="2">
    <location>
        <begin position="1080"/>
        <end position="1116"/>
    </location>
</feature>
<evidence type="ECO:0000313" key="5">
    <source>
        <dbReference type="EMBL" id="KAK9840285.1"/>
    </source>
</evidence>
<dbReference type="InterPro" id="IPR029787">
    <property type="entry name" value="Nucleotide_cyclase"/>
</dbReference>
<comment type="caution">
    <text evidence="5">The sequence shown here is derived from an EMBL/GenBank/DDBJ whole genome shotgun (WGS) entry which is preliminary data.</text>
</comment>
<dbReference type="GO" id="GO:0035556">
    <property type="term" value="P:intracellular signal transduction"/>
    <property type="evidence" value="ECO:0007669"/>
    <property type="project" value="InterPro"/>
</dbReference>
<accession>A0AAW1S1S8</accession>
<feature type="compositionally biased region" description="Polar residues" evidence="2">
    <location>
        <begin position="1018"/>
        <end position="1031"/>
    </location>
</feature>
<keyword evidence="3" id="KW-1133">Transmembrane helix</keyword>
<dbReference type="InterPro" id="IPR050697">
    <property type="entry name" value="Adenylyl/Guanylyl_Cyclase_3/4"/>
</dbReference>
<feature type="compositionally biased region" description="Low complexity" evidence="2">
    <location>
        <begin position="1170"/>
        <end position="1191"/>
    </location>
</feature>
<feature type="region of interest" description="Disordered" evidence="2">
    <location>
        <begin position="1159"/>
        <end position="1211"/>
    </location>
</feature>
<reference evidence="5 6" key="1">
    <citation type="journal article" date="2024" name="Nat. Commun.">
        <title>Phylogenomics reveals the evolutionary origins of lichenization in chlorophyte algae.</title>
        <authorList>
            <person name="Puginier C."/>
            <person name="Libourel C."/>
            <person name="Otte J."/>
            <person name="Skaloud P."/>
            <person name="Haon M."/>
            <person name="Grisel S."/>
            <person name="Petersen M."/>
            <person name="Berrin J.G."/>
            <person name="Delaux P.M."/>
            <person name="Dal Grande F."/>
            <person name="Keller J."/>
        </authorList>
    </citation>
    <scope>NUCLEOTIDE SEQUENCE [LARGE SCALE GENOMIC DNA]</scope>
    <source>
        <strain evidence="5 6">SAG 2145</strain>
    </source>
</reference>
<organism evidence="5 6">
    <name type="scientific">Apatococcus lobatus</name>
    <dbReference type="NCBI Taxonomy" id="904363"/>
    <lineage>
        <taxon>Eukaryota</taxon>
        <taxon>Viridiplantae</taxon>
        <taxon>Chlorophyta</taxon>
        <taxon>core chlorophytes</taxon>
        <taxon>Trebouxiophyceae</taxon>
        <taxon>Chlorellales</taxon>
        <taxon>Chlorellaceae</taxon>
        <taxon>Apatococcus</taxon>
    </lineage>
</organism>
<sequence length="1726" mass="188502">MDLYMSTSGPTWTLQSGLPVSLQTGQDAAAPNPAAGVEEARATFLIEQLTKFHWGTPNTSYCLWAGVTCCPTASPITAATCNQPYGQSVVRLDMASFNMSGVLAPSLGDLGDLQIINWVNNSGLVGSLPLSLARTKLYALYATNTRLCYASPSCPHEAPPAPNTHLPPFIYTDLGYQGYHNMDGTTLDCPLLSMTMTPSATKLYTRVLLAPSYYGYSACRCDDSRQTLQVEWVQEELRYIAACAIHPTSNLVEIVIIAVCCGVLVICLLGSCLVFVWYKFSVATELRQLGANASKRKHAPGCCPGHEGAEVTLVHTDIEGSTDIWEWDHRVMQKALNRHDSTLRTLTGRYFGYEVTTEGDSFTMAFHDPIDAVAWCMHVQQRLLKEEWPMRLGNHAAARVVTAGDLDDDPTNRQTLFNGLRVPSKIKIHHVTKQAEYQGHLLNELEAIGSLPSGGQVLIGPQTYQRICGRLDELRLPSLQKAYALPAETPSTTRRAHNKRSAGLWSSFQMALSATAQSASCTLSAISSHSNKSREQMPNAPPADNSYTQRLVSMQTITRAPISRQTSGQEQSKNDTERRRGFAMHDDLDFTYRISDRDAALPMLIDMGHHKLAGLRNEKGDRAWYMPGVQITQIVPWHLRMRNLLFPRLVSEAQVYPGFFDAPGSHLALLPPRVCKGPLEATIAFCCIDRLREIGAINSALADRATGLYTDVVRSTLFINKGYECQEKEGLFMMAFPSPVTALEWALTLQLALTKVAWPEELLATDIGKVITDPVTGSTLFAGLRARCSIFHGPMSKIVPHTTTGRADYFGLAVNRAARFMGAAAGGQVLAERSLVEEVAAAWAVSSAGTQRDRTRASLEAVRRRSSLLLNMEEDAHASMPGLPIAGSACLRTNSLPRMDMLRQMQLPSNAERQSESRQSDATVRSWVNLKPDKLGSPRRSLSMTAGPLQMSGRLPANRDTLRPHLDSSQDFLRRAAHQRSKSCTGNFVPQRLETGRSPAASLLPINKHARARRKSSYPPTSHCSDGSGSTDRNDQEYTNSVGPSAAVSSGVVKLLSNLQLPFQRQKVPASGSEALAHLPTTLQNHSKDTGLLPERSKKSRLGPQEGFVRPGAVLDPSSQLPARRNVAEACESGSGCADAWLLEAEDEGNSAVEHAAHRYSRRKSSAEYSLKSQGSWSLSKSSSRKGSPARSARHSASFTRQHASQRHSRRFWLGLPRPEIHYRRWLSEEAPHGNGHTRGQRHTMSGSVPLSNGRLFARGRGTPRRSSDSSVFASRARHSWPDNHSQAGQSRSNWPRSNLSRCSSAETEVPCALDLAPGTIGVSSSQNSEITFSAALALQMASLPAGLPVCPPASHVEQLLSQGEMGISRLHNPSRLRRTSTPDHDELGHVQRLAQIYNSIRNESMAQDAANRARMSRPILPSRAEQRHDASRPWVAPYPASTASGPLDSPFAMQQKQVGSARASAARSREYSDDPPDECSSMPGSSSLIPAYPESEPLLAARQRHASTLAHPPSQLESTELSAELQGGRLELGSEASQEAPSTSLPVDPGAQEDVYLIRSRFGSTCSLPHPTSFSQTRPGSTVMRTQPVIGRSQFPRRQIEVDIFNIGLFKFKGVTGSYQVVQLLPQELRGRNEHFPASLTKGKAVCMQRDVELLGSVSVSIPDPSKPHLHCGWYQNNSNSNDNSSFNLPAIVSPTGSVTDKGKAQAFSRSTASVPNQMPPRSCP</sequence>
<dbReference type="InterPro" id="IPR001054">
    <property type="entry name" value="A/G_cyclase"/>
</dbReference>
<feature type="compositionally biased region" description="Polar residues" evidence="2">
    <location>
        <begin position="1709"/>
        <end position="1718"/>
    </location>
</feature>
<feature type="region of interest" description="Disordered" evidence="2">
    <location>
        <begin position="907"/>
        <end position="960"/>
    </location>
</feature>
<evidence type="ECO:0000259" key="4">
    <source>
        <dbReference type="PROSITE" id="PS50125"/>
    </source>
</evidence>
<feature type="transmembrane region" description="Helical" evidence="3">
    <location>
        <begin position="254"/>
        <end position="278"/>
    </location>
</feature>
<feature type="region of interest" description="Disordered" evidence="2">
    <location>
        <begin position="1423"/>
        <end position="1492"/>
    </location>
</feature>
<feature type="region of interest" description="Disordered" evidence="2">
    <location>
        <begin position="1231"/>
        <end position="1300"/>
    </location>
</feature>
<dbReference type="GO" id="GO:0009190">
    <property type="term" value="P:cyclic nucleotide biosynthetic process"/>
    <property type="evidence" value="ECO:0007669"/>
    <property type="project" value="InterPro"/>
</dbReference>
<feature type="domain" description="Guanylate cyclase" evidence="4">
    <location>
        <begin position="312"/>
        <end position="371"/>
    </location>
</feature>
<dbReference type="Gene3D" id="3.30.70.1230">
    <property type="entry name" value="Nucleotide cyclase"/>
    <property type="match status" value="2"/>
</dbReference>
<dbReference type="Gene3D" id="3.80.10.10">
    <property type="entry name" value="Ribonuclease Inhibitor"/>
    <property type="match status" value="1"/>
</dbReference>